<dbReference type="InterPro" id="IPR029119">
    <property type="entry name" value="MutY_C"/>
</dbReference>
<evidence type="ECO:0000259" key="15">
    <source>
        <dbReference type="SMART" id="SM00478"/>
    </source>
</evidence>
<evidence type="ECO:0000313" key="16">
    <source>
        <dbReference type="EMBL" id="NLR76914.1"/>
    </source>
</evidence>
<dbReference type="CDD" id="cd00056">
    <property type="entry name" value="ENDO3c"/>
    <property type="match status" value="1"/>
</dbReference>
<dbReference type="GO" id="GO:0035485">
    <property type="term" value="F:adenine/guanine mispair binding"/>
    <property type="evidence" value="ECO:0007669"/>
    <property type="project" value="TreeGrafter"/>
</dbReference>
<organism evidence="16 17">
    <name type="scientific">Leeia aquatica</name>
    <dbReference type="NCBI Taxonomy" id="2725557"/>
    <lineage>
        <taxon>Bacteria</taxon>
        <taxon>Pseudomonadati</taxon>
        <taxon>Pseudomonadota</taxon>
        <taxon>Betaproteobacteria</taxon>
        <taxon>Neisseriales</taxon>
        <taxon>Leeiaceae</taxon>
        <taxon>Leeia</taxon>
    </lineage>
</organism>
<feature type="domain" description="HhH-GPD" evidence="15">
    <location>
        <begin position="37"/>
        <end position="183"/>
    </location>
</feature>
<evidence type="ECO:0000256" key="10">
    <source>
        <dbReference type="ARBA" id="ARBA00023004"/>
    </source>
</evidence>
<dbReference type="PANTHER" id="PTHR42944:SF1">
    <property type="entry name" value="ADENINE DNA GLYCOSYLASE"/>
    <property type="match status" value="1"/>
</dbReference>
<keyword evidence="6" id="KW-0004">4Fe-4S</keyword>
<evidence type="ECO:0000256" key="5">
    <source>
        <dbReference type="ARBA" id="ARBA00022023"/>
    </source>
</evidence>
<evidence type="ECO:0000313" key="17">
    <source>
        <dbReference type="Proteomes" id="UP000587991"/>
    </source>
</evidence>
<dbReference type="EC" id="3.2.2.31" evidence="4 14"/>
<dbReference type="SUPFAM" id="SSF48150">
    <property type="entry name" value="DNA-glycosylase"/>
    <property type="match status" value="1"/>
</dbReference>
<dbReference type="AlphaFoldDB" id="A0A847SA45"/>
<evidence type="ECO:0000256" key="6">
    <source>
        <dbReference type="ARBA" id="ARBA00022485"/>
    </source>
</evidence>
<dbReference type="SUPFAM" id="SSF55811">
    <property type="entry name" value="Nudix"/>
    <property type="match status" value="1"/>
</dbReference>
<evidence type="ECO:0000256" key="1">
    <source>
        <dbReference type="ARBA" id="ARBA00000843"/>
    </source>
</evidence>
<dbReference type="Pfam" id="PF00730">
    <property type="entry name" value="HhH-GPD"/>
    <property type="match status" value="1"/>
</dbReference>
<dbReference type="EMBL" id="JABAIM010000005">
    <property type="protein sequence ID" value="NLR76914.1"/>
    <property type="molecule type" value="Genomic_DNA"/>
</dbReference>
<dbReference type="InterPro" id="IPR003265">
    <property type="entry name" value="HhH-GPD_domain"/>
</dbReference>
<gene>
    <name evidence="16" type="primary">mutY</name>
    <name evidence="16" type="ORF">HF682_17225</name>
</gene>
<dbReference type="CDD" id="cd03431">
    <property type="entry name" value="NUDIX_DNA_Glycosylase_C-MutY"/>
    <property type="match status" value="1"/>
</dbReference>
<dbReference type="InterPro" id="IPR044298">
    <property type="entry name" value="MIG/MutY"/>
</dbReference>
<dbReference type="InterPro" id="IPR023170">
    <property type="entry name" value="HhH_base_excis_C"/>
</dbReference>
<dbReference type="NCBIfam" id="TIGR01084">
    <property type="entry name" value="mutY"/>
    <property type="match status" value="1"/>
</dbReference>
<dbReference type="SMART" id="SM00478">
    <property type="entry name" value="ENDO3c"/>
    <property type="match status" value="1"/>
</dbReference>
<dbReference type="InterPro" id="IPR000445">
    <property type="entry name" value="HhH_motif"/>
</dbReference>
<dbReference type="InterPro" id="IPR015797">
    <property type="entry name" value="NUDIX_hydrolase-like_dom_sf"/>
</dbReference>
<comment type="similarity">
    <text evidence="3 14">Belongs to the Nth/MutY family.</text>
</comment>
<comment type="function">
    <text evidence="2">Adenine glycosylase active on G-A mispairs. MutY also corrects error-prone DNA synthesis past GO lesions which are due to the oxidatively damaged form of guanine: 7,8-dihydro-8-oxoguanine (8-oxo-dGTP).</text>
</comment>
<comment type="caution">
    <text evidence="16">The sequence shown here is derived from an EMBL/GenBank/DDBJ whole genome shotgun (WGS) entry which is preliminary data.</text>
</comment>
<reference evidence="16 17" key="1">
    <citation type="submission" date="2020-04" db="EMBL/GenBank/DDBJ databases">
        <title>Draft genome of Leeia sp. IMCC25680.</title>
        <authorList>
            <person name="Song J."/>
            <person name="Cho J.-C."/>
        </authorList>
    </citation>
    <scope>NUCLEOTIDE SEQUENCE [LARGE SCALE GENOMIC DNA]</scope>
    <source>
        <strain evidence="16 17">IMCC25680</strain>
    </source>
</reference>
<keyword evidence="11" id="KW-0411">Iron-sulfur</keyword>
<keyword evidence="17" id="KW-1185">Reference proteome</keyword>
<dbReference type="FunFam" id="1.10.340.30:FF:000002">
    <property type="entry name" value="Adenine DNA glycosylase"/>
    <property type="match status" value="1"/>
</dbReference>
<dbReference type="GO" id="GO:0051539">
    <property type="term" value="F:4 iron, 4 sulfur cluster binding"/>
    <property type="evidence" value="ECO:0007669"/>
    <property type="project" value="UniProtKB-UniRule"/>
</dbReference>
<dbReference type="PANTHER" id="PTHR42944">
    <property type="entry name" value="ADENINE DNA GLYCOSYLASE"/>
    <property type="match status" value="1"/>
</dbReference>
<dbReference type="Gene3D" id="1.10.340.30">
    <property type="entry name" value="Hypothetical protein, domain 2"/>
    <property type="match status" value="1"/>
</dbReference>
<evidence type="ECO:0000256" key="14">
    <source>
        <dbReference type="RuleBase" id="RU365096"/>
    </source>
</evidence>
<evidence type="ECO:0000256" key="7">
    <source>
        <dbReference type="ARBA" id="ARBA00022723"/>
    </source>
</evidence>
<evidence type="ECO:0000256" key="3">
    <source>
        <dbReference type="ARBA" id="ARBA00008343"/>
    </source>
</evidence>
<dbReference type="InterPro" id="IPR005760">
    <property type="entry name" value="A/G_AdeGlyc_MutY"/>
</dbReference>
<proteinExistence type="inferred from homology"/>
<dbReference type="GO" id="GO:0034039">
    <property type="term" value="F:8-oxo-7,8-dihydroguanine DNA N-glycosylase activity"/>
    <property type="evidence" value="ECO:0007669"/>
    <property type="project" value="TreeGrafter"/>
</dbReference>
<evidence type="ECO:0000256" key="9">
    <source>
        <dbReference type="ARBA" id="ARBA00022801"/>
    </source>
</evidence>
<evidence type="ECO:0000256" key="12">
    <source>
        <dbReference type="ARBA" id="ARBA00023204"/>
    </source>
</evidence>
<keyword evidence="8 14" id="KW-0227">DNA damage</keyword>
<sequence length="350" mass="38772">MSAVFQQLVAWQRQHGRRGLPWQQSADPYRVWLSEIMLQQTQVATVIGYYERFLAAFPDVEALAVAPVDAVLALWSGLGYYARARNLHRAAQQVVALGGFPRTPEGLQALPGVGPSTAHAIAAFSWGAPVAILDGNVKRWLARWLALDADLSQKPVHEQLWQQAQALVPADASHAEMVAYTQACMDLGNLRCIRRQPRCDDCPLQSSCAAHAQGLQQQLPRPKVRKTQPERAVALWVCLWRDQVCLQQRPMQGLWGGLWCLPEYAGDGEIAALSGAVPLQHLPAFTHVFTHFRLQISPCLSAWPEAAPPPLDGRWFALPDALQLGLPQPIRKILQATAAMQQDFRLQSEA</sequence>
<keyword evidence="7" id="KW-0479">Metal-binding</keyword>
<evidence type="ECO:0000256" key="8">
    <source>
        <dbReference type="ARBA" id="ARBA00022763"/>
    </source>
</evidence>
<dbReference type="Gene3D" id="1.10.1670.10">
    <property type="entry name" value="Helix-hairpin-Helix base-excision DNA repair enzymes (C-terminal)"/>
    <property type="match status" value="1"/>
</dbReference>
<dbReference type="Proteomes" id="UP000587991">
    <property type="component" value="Unassembled WGS sequence"/>
</dbReference>
<dbReference type="Pfam" id="PF00633">
    <property type="entry name" value="HHH"/>
    <property type="match status" value="1"/>
</dbReference>
<dbReference type="PROSITE" id="PS01155">
    <property type="entry name" value="ENDONUCLEASE_III_2"/>
    <property type="match status" value="1"/>
</dbReference>
<dbReference type="GO" id="GO:0046872">
    <property type="term" value="F:metal ion binding"/>
    <property type="evidence" value="ECO:0007669"/>
    <property type="project" value="UniProtKB-UniRule"/>
</dbReference>
<dbReference type="RefSeq" id="WP_168878580.1">
    <property type="nucleotide sequence ID" value="NZ_JABAIM010000005.1"/>
</dbReference>
<dbReference type="InterPro" id="IPR004036">
    <property type="entry name" value="Endonuclease-III-like_CS2"/>
</dbReference>
<comment type="catalytic activity">
    <reaction evidence="1 14">
        <text>Hydrolyzes free adenine bases from 7,8-dihydro-8-oxoguanine:adenine mismatched double-stranded DNA, leaving an apurinic site.</text>
        <dbReference type="EC" id="3.2.2.31"/>
    </reaction>
</comment>
<name>A0A847SA45_9NEIS</name>
<evidence type="ECO:0000256" key="4">
    <source>
        <dbReference type="ARBA" id="ARBA00012045"/>
    </source>
</evidence>
<dbReference type="InterPro" id="IPR011257">
    <property type="entry name" value="DNA_glycosylase"/>
</dbReference>
<evidence type="ECO:0000256" key="11">
    <source>
        <dbReference type="ARBA" id="ARBA00023014"/>
    </source>
</evidence>
<dbReference type="GO" id="GO:0032357">
    <property type="term" value="F:oxidized purine DNA binding"/>
    <property type="evidence" value="ECO:0007669"/>
    <property type="project" value="TreeGrafter"/>
</dbReference>
<comment type="cofactor">
    <cofactor evidence="14">
        <name>[4Fe-4S] cluster</name>
        <dbReference type="ChEBI" id="CHEBI:49883"/>
    </cofactor>
    <text evidence="14">Binds 1 [4Fe-4S] cluster.</text>
</comment>
<dbReference type="GO" id="GO:0000701">
    <property type="term" value="F:purine-specific mismatch base pair DNA N-glycosylase activity"/>
    <property type="evidence" value="ECO:0007669"/>
    <property type="project" value="UniProtKB-EC"/>
</dbReference>
<accession>A0A847SA45</accession>
<protein>
    <recommendedName>
        <fullName evidence="5 14">Adenine DNA glycosylase</fullName>
        <ecNumber evidence="4 14">3.2.2.31</ecNumber>
    </recommendedName>
</protein>
<keyword evidence="12" id="KW-0234">DNA repair</keyword>
<evidence type="ECO:0000256" key="2">
    <source>
        <dbReference type="ARBA" id="ARBA00002933"/>
    </source>
</evidence>
<evidence type="ECO:0000256" key="13">
    <source>
        <dbReference type="ARBA" id="ARBA00023295"/>
    </source>
</evidence>
<keyword evidence="10 14" id="KW-0408">Iron</keyword>
<keyword evidence="9" id="KW-0378">Hydrolase</keyword>
<dbReference type="Gene3D" id="3.90.79.10">
    <property type="entry name" value="Nucleoside Triphosphate Pyrophosphohydrolase"/>
    <property type="match status" value="1"/>
</dbReference>
<dbReference type="GO" id="GO:0006284">
    <property type="term" value="P:base-excision repair"/>
    <property type="evidence" value="ECO:0007669"/>
    <property type="project" value="UniProtKB-UniRule"/>
</dbReference>
<dbReference type="GO" id="GO:0006298">
    <property type="term" value="P:mismatch repair"/>
    <property type="evidence" value="ECO:0007669"/>
    <property type="project" value="TreeGrafter"/>
</dbReference>
<dbReference type="Pfam" id="PF14815">
    <property type="entry name" value="NUDIX_4"/>
    <property type="match status" value="1"/>
</dbReference>
<keyword evidence="13 14" id="KW-0326">Glycosidase</keyword>